<dbReference type="EMBL" id="JABSTQ010010547">
    <property type="protein sequence ID" value="KAG0420080.1"/>
    <property type="molecule type" value="Genomic_DNA"/>
</dbReference>
<dbReference type="Proteomes" id="UP000805193">
    <property type="component" value="Unassembled WGS sequence"/>
</dbReference>
<evidence type="ECO:0000313" key="2">
    <source>
        <dbReference type="Proteomes" id="UP000805193"/>
    </source>
</evidence>
<accession>A0AC60PIS9</accession>
<protein>
    <submittedName>
        <fullName evidence="1">Uncharacterized protein</fullName>
    </submittedName>
</protein>
<organism evidence="1 2">
    <name type="scientific">Ixodes persulcatus</name>
    <name type="common">Taiga tick</name>
    <dbReference type="NCBI Taxonomy" id="34615"/>
    <lineage>
        <taxon>Eukaryota</taxon>
        <taxon>Metazoa</taxon>
        <taxon>Ecdysozoa</taxon>
        <taxon>Arthropoda</taxon>
        <taxon>Chelicerata</taxon>
        <taxon>Arachnida</taxon>
        <taxon>Acari</taxon>
        <taxon>Parasitiformes</taxon>
        <taxon>Ixodida</taxon>
        <taxon>Ixodoidea</taxon>
        <taxon>Ixodidae</taxon>
        <taxon>Ixodinae</taxon>
        <taxon>Ixodes</taxon>
    </lineage>
</organism>
<sequence>MSVANNRISSKGDAATTPTANGGPKHTELRNNAINEAAETSMKQARALRLSAGFIKRHLMAASLLKALFGN</sequence>
<reference evidence="1 2" key="1">
    <citation type="journal article" date="2020" name="Cell">
        <title>Large-Scale Comparative Analyses of Tick Genomes Elucidate Their Genetic Diversity and Vector Capacities.</title>
        <authorList>
            <consortium name="Tick Genome and Microbiome Consortium (TIGMIC)"/>
            <person name="Jia N."/>
            <person name="Wang J."/>
            <person name="Shi W."/>
            <person name="Du L."/>
            <person name="Sun Y."/>
            <person name="Zhan W."/>
            <person name="Jiang J.F."/>
            <person name="Wang Q."/>
            <person name="Zhang B."/>
            <person name="Ji P."/>
            <person name="Bell-Sakyi L."/>
            <person name="Cui X.M."/>
            <person name="Yuan T.T."/>
            <person name="Jiang B.G."/>
            <person name="Yang W.F."/>
            <person name="Lam T.T."/>
            <person name="Chang Q.C."/>
            <person name="Ding S.J."/>
            <person name="Wang X.J."/>
            <person name="Zhu J.G."/>
            <person name="Ruan X.D."/>
            <person name="Zhao L."/>
            <person name="Wei J.T."/>
            <person name="Ye R.Z."/>
            <person name="Que T.C."/>
            <person name="Du C.H."/>
            <person name="Zhou Y.H."/>
            <person name="Cheng J.X."/>
            <person name="Dai P.F."/>
            <person name="Guo W.B."/>
            <person name="Han X.H."/>
            <person name="Huang E.J."/>
            <person name="Li L.F."/>
            <person name="Wei W."/>
            <person name="Gao Y.C."/>
            <person name="Liu J.Z."/>
            <person name="Shao H.Z."/>
            <person name="Wang X."/>
            <person name="Wang C.C."/>
            <person name="Yang T.C."/>
            <person name="Huo Q.B."/>
            <person name="Li W."/>
            <person name="Chen H.Y."/>
            <person name="Chen S.E."/>
            <person name="Zhou L.G."/>
            <person name="Ni X.B."/>
            <person name="Tian J.H."/>
            <person name="Sheng Y."/>
            <person name="Liu T."/>
            <person name="Pan Y.S."/>
            <person name="Xia L.Y."/>
            <person name="Li J."/>
            <person name="Zhao F."/>
            <person name="Cao W.C."/>
        </authorList>
    </citation>
    <scope>NUCLEOTIDE SEQUENCE [LARGE SCALE GENOMIC DNA]</scope>
    <source>
        <strain evidence="1">Iper-2018</strain>
    </source>
</reference>
<proteinExistence type="predicted"/>
<gene>
    <name evidence="1" type="ORF">HPB47_003689</name>
</gene>
<comment type="caution">
    <text evidence="1">The sequence shown here is derived from an EMBL/GenBank/DDBJ whole genome shotgun (WGS) entry which is preliminary data.</text>
</comment>
<evidence type="ECO:0000313" key="1">
    <source>
        <dbReference type="EMBL" id="KAG0420080.1"/>
    </source>
</evidence>
<name>A0AC60PIS9_IXOPE</name>
<keyword evidence="2" id="KW-1185">Reference proteome</keyword>